<comment type="caution">
    <text evidence="2">The sequence shown here is derived from an EMBL/GenBank/DDBJ whole genome shotgun (WGS) entry which is preliminary data.</text>
</comment>
<dbReference type="EMBL" id="VIGC01000022">
    <property type="protein sequence ID" value="TQE94576.1"/>
    <property type="molecule type" value="Genomic_DNA"/>
</dbReference>
<dbReference type="AlphaFoldDB" id="A0A540VCS9"/>
<dbReference type="OrthoDB" id="2889025at2"/>
<dbReference type="RefSeq" id="WP_141611147.1">
    <property type="nucleotide sequence ID" value="NZ_VIGC02000022.1"/>
</dbReference>
<keyword evidence="3" id="KW-1185">Reference proteome</keyword>
<accession>A0A540VCS9</accession>
<dbReference type="InterPro" id="IPR052698">
    <property type="entry name" value="MoCofactor_Util/Proc"/>
</dbReference>
<name>A0A540VCS9_9CHLR</name>
<dbReference type="Proteomes" id="UP000317371">
    <property type="component" value="Unassembled WGS sequence"/>
</dbReference>
<dbReference type="Pfam" id="PF02625">
    <property type="entry name" value="XdhC_CoxI"/>
    <property type="match status" value="1"/>
</dbReference>
<organism evidence="2 3">
    <name type="scientific">Litorilinea aerophila</name>
    <dbReference type="NCBI Taxonomy" id="1204385"/>
    <lineage>
        <taxon>Bacteria</taxon>
        <taxon>Bacillati</taxon>
        <taxon>Chloroflexota</taxon>
        <taxon>Caldilineae</taxon>
        <taxon>Caldilineales</taxon>
        <taxon>Caldilineaceae</taxon>
        <taxon>Litorilinea</taxon>
    </lineage>
</organism>
<dbReference type="PANTHER" id="PTHR30388:SF4">
    <property type="entry name" value="MOLYBDENUM COFACTOR INSERTION CHAPERONE PAOD"/>
    <property type="match status" value="1"/>
</dbReference>
<proteinExistence type="predicted"/>
<protein>
    <submittedName>
        <fullName evidence="2">XdhC family protein</fullName>
    </submittedName>
</protein>
<evidence type="ECO:0000313" key="2">
    <source>
        <dbReference type="EMBL" id="TQE94576.1"/>
    </source>
</evidence>
<sequence length="108" mass="11289">MRELLPEIERWQREGKQVALATVVKVYGSAPRPLGAKMAISSAGEMAGSVSGGCVEGAVVEEALACLQQPPGAGRSRLVEYGISDELAMSVGLACGGTIQVFVEPLDW</sequence>
<dbReference type="InterPro" id="IPR003777">
    <property type="entry name" value="XdhC_CoxI"/>
</dbReference>
<evidence type="ECO:0000313" key="3">
    <source>
        <dbReference type="Proteomes" id="UP000317371"/>
    </source>
</evidence>
<dbReference type="InParanoid" id="A0A540VCS9"/>
<reference evidence="2 3" key="1">
    <citation type="submission" date="2019-06" db="EMBL/GenBank/DDBJ databases">
        <title>Genome sequence of Litorilinea aerophila BAA-2444.</title>
        <authorList>
            <person name="Maclea K.S."/>
            <person name="Maurais E.G."/>
            <person name="Iannazzi L.C."/>
        </authorList>
    </citation>
    <scope>NUCLEOTIDE SEQUENCE [LARGE SCALE GENOMIC DNA]</scope>
    <source>
        <strain evidence="2 3">ATCC BAA-2444</strain>
    </source>
</reference>
<evidence type="ECO:0000259" key="1">
    <source>
        <dbReference type="Pfam" id="PF02625"/>
    </source>
</evidence>
<dbReference type="PANTHER" id="PTHR30388">
    <property type="entry name" value="ALDEHYDE OXIDOREDUCTASE MOLYBDENUM COFACTOR ASSEMBLY PROTEIN"/>
    <property type="match status" value="1"/>
</dbReference>
<gene>
    <name evidence="2" type="ORF">FKZ61_15950</name>
</gene>
<feature type="domain" description="XdhC- CoxI" evidence="1">
    <location>
        <begin position="11"/>
        <end position="82"/>
    </location>
</feature>